<dbReference type="Gene3D" id="1.25.40.10">
    <property type="entry name" value="Tetratricopeptide repeat domain"/>
    <property type="match status" value="1"/>
</dbReference>
<dbReference type="SUPFAM" id="SSF48452">
    <property type="entry name" value="TPR-like"/>
    <property type="match status" value="1"/>
</dbReference>
<dbReference type="HOGENOM" id="CLU_1271707_0_0_11"/>
<protein>
    <recommendedName>
        <fullName evidence="3">Tetratricopeptide repeat protein</fullName>
    </recommendedName>
</protein>
<keyword evidence="2" id="KW-1185">Reference proteome</keyword>
<dbReference type="RefSeq" id="WP_006236999.1">
    <property type="nucleotide sequence ID" value="NZ_JH636049.1"/>
</dbReference>
<name>I0UYE1_9PSEU</name>
<sequence length="223" mass="24343">MTAQSTQQSLDKDNPVIALCSQGMRAEAEGRPAEAKALFEQAWERAGDDYEACVAAHYLARHQSTIADELHWNQVCLARADAVGDERVAAFYPSLHACIARCHRALGDAEQAATHFRHAADRLGALPSGGYADWLRYAVAEGLRDTGAVVHNSGEQRVADLLDLLCEQRDLRSLAVLLPAFCGHTGTSQDRRRLAEAAHRLHAERRLPAEAEDILRAALTALS</sequence>
<proteinExistence type="predicted"/>
<reference evidence="1 2" key="1">
    <citation type="submission" date="2012-01" db="EMBL/GenBank/DDBJ databases">
        <title>Improved High-Quality Draft sequence of Saccharomonospora xinjiangensis XJ-54.</title>
        <authorList>
            <consortium name="US DOE Joint Genome Institute"/>
            <person name="Lucas S."/>
            <person name="Han J."/>
            <person name="Lapidus A."/>
            <person name="Cheng J.-F."/>
            <person name="Goodwin L."/>
            <person name="Pitluck S."/>
            <person name="Peters L."/>
            <person name="Mikhailova N."/>
            <person name="Teshima H."/>
            <person name="Detter J.C."/>
            <person name="Han C."/>
            <person name="Tapia R."/>
            <person name="Land M."/>
            <person name="Hauser L."/>
            <person name="Kyrpides N."/>
            <person name="Ivanova N."/>
            <person name="Pagani I."/>
            <person name="Brambilla E.-M."/>
            <person name="Klenk H.-P."/>
            <person name="Woyke T."/>
        </authorList>
    </citation>
    <scope>NUCLEOTIDE SEQUENCE [LARGE SCALE GENOMIC DNA]</scope>
    <source>
        <strain evidence="1 2">XJ-54</strain>
    </source>
</reference>
<evidence type="ECO:0008006" key="3">
    <source>
        <dbReference type="Google" id="ProtNLM"/>
    </source>
</evidence>
<evidence type="ECO:0000313" key="2">
    <source>
        <dbReference type="Proteomes" id="UP000004691"/>
    </source>
</evidence>
<dbReference type="EMBL" id="JH636049">
    <property type="protein sequence ID" value="EID52894.1"/>
    <property type="molecule type" value="Genomic_DNA"/>
</dbReference>
<dbReference type="STRING" id="882086.SacxiDRAFT_0622"/>
<dbReference type="OrthoDB" id="8450665at2"/>
<evidence type="ECO:0000313" key="1">
    <source>
        <dbReference type="EMBL" id="EID52894.1"/>
    </source>
</evidence>
<dbReference type="InterPro" id="IPR011990">
    <property type="entry name" value="TPR-like_helical_dom_sf"/>
</dbReference>
<dbReference type="eggNOG" id="COG0457">
    <property type="taxonomic scope" value="Bacteria"/>
</dbReference>
<accession>I0UYE1</accession>
<gene>
    <name evidence="1" type="ORF">SacxiDRAFT_0622</name>
</gene>
<dbReference type="AlphaFoldDB" id="I0UYE1"/>
<organism evidence="1 2">
    <name type="scientific">Saccharomonospora xinjiangensis XJ-54</name>
    <dbReference type="NCBI Taxonomy" id="882086"/>
    <lineage>
        <taxon>Bacteria</taxon>
        <taxon>Bacillati</taxon>
        <taxon>Actinomycetota</taxon>
        <taxon>Actinomycetes</taxon>
        <taxon>Pseudonocardiales</taxon>
        <taxon>Pseudonocardiaceae</taxon>
        <taxon>Saccharomonospora</taxon>
    </lineage>
</organism>
<dbReference type="Proteomes" id="UP000004691">
    <property type="component" value="Unassembled WGS sequence"/>
</dbReference>